<organism evidence="1 2">
    <name type="scientific">Nitrosomonas mobilis</name>
    <dbReference type="NCBI Taxonomy" id="51642"/>
    <lineage>
        <taxon>Bacteria</taxon>
        <taxon>Pseudomonadati</taxon>
        <taxon>Pseudomonadota</taxon>
        <taxon>Betaproteobacteria</taxon>
        <taxon>Nitrosomonadales</taxon>
        <taxon>Nitrosomonadaceae</taxon>
        <taxon>Nitrosomonas</taxon>
    </lineage>
</organism>
<evidence type="ECO:0000313" key="2">
    <source>
        <dbReference type="Proteomes" id="UP000198729"/>
    </source>
</evidence>
<accession>A0A1G5SG06</accession>
<dbReference type="EMBL" id="FMWO01000057">
    <property type="protein sequence ID" value="SCZ86124.1"/>
    <property type="molecule type" value="Genomic_DNA"/>
</dbReference>
<dbReference type="AlphaFoldDB" id="A0A1G5SG06"/>
<keyword evidence="2" id="KW-1185">Reference proteome</keyword>
<gene>
    <name evidence="1" type="ORF">NSMM_490013</name>
</gene>
<dbReference type="Proteomes" id="UP000198729">
    <property type="component" value="Unassembled WGS sequence"/>
</dbReference>
<protein>
    <submittedName>
        <fullName evidence="1">Uncharacterized protein</fullName>
    </submittedName>
</protein>
<proteinExistence type="predicted"/>
<evidence type="ECO:0000313" key="1">
    <source>
        <dbReference type="EMBL" id="SCZ86124.1"/>
    </source>
</evidence>
<dbReference type="RefSeq" id="WP_090286967.1">
    <property type="nucleotide sequence ID" value="NZ_FMWO01000057.1"/>
</dbReference>
<reference evidence="1 2" key="1">
    <citation type="submission" date="2016-10" db="EMBL/GenBank/DDBJ databases">
        <authorList>
            <person name="de Groot N.N."/>
        </authorList>
    </citation>
    <scope>NUCLEOTIDE SEQUENCE [LARGE SCALE GENOMIC DNA]</scope>
    <source>
        <strain evidence="1">1</strain>
    </source>
</reference>
<dbReference type="STRING" id="51642.NSMM_490013"/>
<name>A0A1G5SG06_9PROT</name>
<sequence>MGSDFYIEDNIFDGKALNFDGTPNSYFIPLFGASMKFMTSLVGVYDDNSWKTLRTFTWESDSSEVDLTGLGLSTVRNRLSENDRQFLINEGLYCDAIFNINVIDPNCLPLDIIALMNANGWKGQHEDVSTLLSLPTNNISPNPPRSRYSALS</sequence>